<proteinExistence type="predicted"/>
<protein>
    <submittedName>
        <fullName evidence="1">Uncharacterized protein</fullName>
    </submittedName>
</protein>
<dbReference type="AlphaFoldDB" id="A0A0H4VLE2"/>
<reference evidence="1 2" key="1">
    <citation type="submission" date="2015-01" db="EMBL/GenBank/DDBJ databases">
        <title>Rufibacter sp./DG31D/ whole genome sequencing.</title>
        <authorList>
            <person name="Kim M.K."/>
            <person name="Srinivasan S."/>
            <person name="Lee J.-J."/>
        </authorList>
    </citation>
    <scope>NUCLEOTIDE SEQUENCE [LARGE SCALE GENOMIC DNA]</scope>
    <source>
        <strain evidence="1 2">DG31D</strain>
    </source>
</reference>
<dbReference type="KEGG" id="ruf:TH63_14765"/>
<name>A0A0H4VLE2_9BACT</name>
<organism evidence="1 2">
    <name type="scientific">Rufibacter radiotolerans</name>
    <dbReference type="NCBI Taxonomy" id="1379910"/>
    <lineage>
        <taxon>Bacteria</taxon>
        <taxon>Pseudomonadati</taxon>
        <taxon>Bacteroidota</taxon>
        <taxon>Cytophagia</taxon>
        <taxon>Cytophagales</taxon>
        <taxon>Hymenobacteraceae</taxon>
        <taxon>Rufibacter</taxon>
    </lineage>
</organism>
<dbReference type="Proteomes" id="UP000036458">
    <property type="component" value="Chromosome"/>
</dbReference>
<evidence type="ECO:0000313" key="2">
    <source>
        <dbReference type="Proteomes" id="UP000036458"/>
    </source>
</evidence>
<dbReference type="PATRIC" id="fig|1379910.4.peg.3217"/>
<keyword evidence="2" id="KW-1185">Reference proteome</keyword>
<gene>
    <name evidence="1" type="ORF">TH63_14765</name>
</gene>
<accession>A0A0H4VLE2</accession>
<dbReference type="EMBL" id="CP010777">
    <property type="protein sequence ID" value="AKQ46605.1"/>
    <property type="molecule type" value="Genomic_DNA"/>
</dbReference>
<sequence>MLFGIFNPELLKSGFAIRRGTKNKVATAGDCKSPFRNFRIANPEELNFHSPIPVFTSGASLVALQQIKLRAINKSRPQGQCEGERRGPAAVSARRGKMKHYSIRTQASATTTPATANCMHKGEKFPPLCPFTQNQPLNLLSLFPKNVLFPYRYPIC</sequence>
<evidence type="ECO:0000313" key="1">
    <source>
        <dbReference type="EMBL" id="AKQ46605.1"/>
    </source>
</evidence>